<keyword evidence="5 6" id="KW-0472">Membrane</keyword>
<dbReference type="EMBL" id="JBHSKG010000007">
    <property type="protein sequence ID" value="MFC5139563.1"/>
    <property type="molecule type" value="Genomic_DNA"/>
</dbReference>
<feature type="transmembrane region" description="Helical" evidence="6">
    <location>
        <begin position="211"/>
        <end position="236"/>
    </location>
</feature>
<accession>A0ABV9ZD87</accession>
<evidence type="ECO:0000256" key="3">
    <source>
        <dbReference type="ARBA" id="ARBA00022692"/>
    </source>
</evidence>
<dbReference type="PANTHER" id="PTHR35007:SF3">
    <property type="entry name" value="POSSIBLE CONSERVED ALANINE RICH MEMBRANE PROTEIN"/>
    <property type="match status" value="1"/>
</dbReference>
<feature type="chain" id="PRO_5047421523" evidence="7">
    <location>
        <begin position="28"/>
        <end position="239"/>
    </location>
</feature>
<evidence type="ECO:0000313" key="10">
    <source>
        <dbReference type="Proteomes" id="UP001596175"/>
    </source>
</evidence>
<organism evidence="9 10">
    <name type="scientific">Actinomycetospora rhizophila</name>
    <dbReference type="NCBI Taxonomy" id="1416876"/>
    <lineage>
        <taxon>Bacteria</taxon>
        <taxon>Bacillati</taxon>
        <taxon>Actinomycetota</taxon>
        <taxon>Actinomycetes</taxon>
        <taxon>Pseudonocardiales</taxon>
        <taxon>Pseudonocardiaceae</taxon>
        <taxon>Actinomycetospora</taxon>
    </lineage>
</organism>
<evidence type="ECO:0000256" key="6">
    <source>
        <dbReference type="SAM" id="Phobius"/>
    </source>
</evidence>
<evidence type="ECO:0000256" key="4">
    <source>
        <dbReference type="ARBA" id="ARBA00022989"/>
    </source>
</evidence>
<evidence type="ECO:0000256" key="2">
    <source>
        <dbReference type="ARBA" id="ARBA00022475"/>
    </source>
</evidence>
<comment type="caution">
    <text evidence="9">The sequence shown here is derived from an EMBL/GenBank/DDBJ whole genome shotgun (WGS) entry which is preliminary data.</text>
</comment>
<keyword evidence="3 6" id="KW-0812">Transmembrane</keyword>
<dbReference type="InterPro" id="IPR018076">
    <property type="entry name" value="T2SS_GspF_dom"/>
</dbReference>
<keyword evidence="2" id="KW-1003">Cell membrane</keyword>
<feature type="domain" description="Type II secretion system protein GspF" evidence="8">
    <location>
        <begin position="103"/>
        <end position="222"/>
    </location>
</feature>
<name>A0ABV9ZD87_9PSEU</name>
<evidence type="ECO:0000259" key="8">
    <source>
        <dbReference type="Pfam" id="PF00482"/>
    </source>
</evidence>
<keyword evidence="7" id="KW-0732">Signal</keyword>
<protein>
    <submittedName>
        <fullName evidence="9">Type II secretion system F family protein</fullName>
    </submittedName>
</protein>
<gene>
    <name evidence="9" type="ORF">ACFPK1_15085</name>
</gene>
<evidence type="ECO:0000256" key="7">
    <source>
        <dbReference type="SAM" id="SignalP"/>
    </source>
</evidence>
<feature type="transmembrane region" description="Helical" evidence="6">
    <location>
        <begin position="51"/>
        <end position="81"/>
    </location>
</feature>
<comment type="subcellular location">
    <subcellularLocation>
        <location evidence="1">Cell membrane</location>
        <topology evidence="1">Multi-pass membrane protein</topology>
    </subcellularLocation>
</comment>
<sequence length="239" mass="23406">MSVPVGVALALVSLAAALVAAPGPVAAHCRTAPPAPPRRAAREGLAPGLALVAVGLAALAGGAGVAGVLALAAGVAVVALLPRWRAHRARPRPDPLGLAGAWDQLAACLRAGLSLDRAARAVVPVLPAAAGEALGRVADLVALGADPAAAWAPALEVPDTARLARAARRSSRSGAAVADVVEAVAADLRAEAADAVEARAERAGVLVTGPLGLCFLPAFLALGIVPVVVGLAGPLLEQR</sequence>
<dbReference type="Pfam" id="PF00482">
    <property type="entry name" value="T2SSF"/>
    <property type="match status" value="1"/>
</dbReference>
<keyword evidence="4 6" id="KW-1133">Transmembrane helix</keyword>
<evidence type="ECO:0000256" key="5">
    <source>
        <dbReference type="ARBA" id="ARBA00023136"/>
    </source>
</evidence>
<evidence type="ECO:0000313" key="9">
    <source>
        <dbReference type="EMBL" id="MFC5139563.1"/>
    </source>
</evidence>
<dbReference type="Proteomes" id="UP001596175">
    <property type="component" value="Unassembled WGS sequence"/>
</dbReference>
<dbReference type="PANTHER" id="PTHR35007">
    <property type="entry name" value="INTEGRAL MEMBRANE PROTEIN-RELATED"/>
    <property type="match status" value="1"/>
</dbReference>
<reference evidence="10" key="1">
    <citation type="journal article" date="2019" name="Int. J. Syst. Evol. Microbiol.">
        <title>The Global Catalogue of Microorganisms (GCM) 10K type strain sequencing project: providing services to taxonomists for standard genome sequencing and annotation.</title>
        <authorList>
            <consortium name="The Broad Institute Genomics Platform"/>
            <consortium name="The Broad Institute Genome Sequencing Center for Infectious Disease"/>
            <person name="Wu L."/>
            <person name="Ma J."/>
        </authorList>
    </citation>
    <scope>NUCLEOTIDE SEQUENCE [LARGE SCALE GENOMIC DNA]</scope>
    <source>
        <strain evidence="10">XZYJ18</strain>
    </source>
</reference>
<dbReference type="RefSeq" id="WP_378021746.1">
    <property type="nucleotide sequence ID" value="NZ_JBHSKG010000007.1"/>
</dbReference>
<feature type="signal peptide" evidence="7">
    <location>
        <begin position="1"/>
        <end position="27"/>
    </location>
</feature>
<keyword evidence="10" id="KW-1185">Reference proteome</keyword>
<proteinExistence type="predicted"/>
<evidence type="ECO:0000256" key="1">
    <source>
        <dbReference type="ARBA" id="ARBA00004651"/>
    </source>
</evidence>